<keyword evidence="10" id="KW-0159">Chromosome partition</keyword>
<name>A0A163DIK2_PHYB8</name>
<dbReference type="GO" id="GO:0042729">
    <property type="term" value="C:DASH complex"/>
    <property type="evidence" value="ECO:0007669"/>
    <property type="project" value="InterPro"/>
</dbReference>
<evidence type="ECO:0000256" key="19">
    <source>
        <dbReference type="SAM" id="MobiDB-lite"/>
    </source>
</evidence>
<keyword evidence="8" id="KW-0493">Microtubule</keyword>
<keyword evidence="5" id="KW-0158">Chromosome</keyword>
<dbReference type="AlphaFoldDB" id="A0A163DIK2"/>
<evidence type="ECO:0000256" key="2">
    <source>
        <dbReference type="ARBA" id="ARBA00004186"/>
    </source>
</evidence>
<dbReference type="VEuPathDB" id="FungiDB:PHYBLDRAFT_72069"/>
<dbReference type="Pfam" id="PF08651">
    <property type="entry name" value="DASH_Duo1"/>
    <property type="match status" value="1"/>
</dbReference>
<dbReference type="GO" id="GO:0007059">
    <property type="term" value="P:chromosome segregation"/>
    <property type="evidence" value="ECO:0007669"/>
    <property type="project" value="UniProtKB-KW"/>
</dbReference>
<dbReference type="PANTHER" id="PTHR28216">
    <property type="entry name" value="DASH COMPLEX SUBUNIT DUO1"/>
    <property type="match status" value="1"/>
</dbReference>
<dbReference type="InParanoid" id="A0A163DIK2"/>
<keyword evidence="11" id="KW-0995">Kinetochore</keyword>
<evidence type="ECO:0000256" key="4">
    <source>
        <dbReference type="ARBA" id="ARBA00005366"/>
    </source>
</evidence>
<dbReference type="EMBL" id="KV440985">
    <property type="protein sequence ID" value="OAD71480.1"/>
    <property type="molecule type" value="Genomic_DNA"/>
</dbReference>
<keyword evidence="9" id="KW-0498">Mitosis</keyword>
<evidence type="ECO:0000256" key="1">
    <source>
        <dbReference type="ARBA" id="ARBA00004123"/>
    </source>
</evidence>
<feature type="compositionally biased region" description="Basic and acidic residues" evidence="19">
    <location>
        <begin position="1"/>
        <end position="15"/>
    </location>
</feature>
<dbReference type="GO" id="GO:0072686">
    <property type="term" value="C:mitotic spindle"/>
    <property type="evidence" value="ECO:0007669"/>
    <property type="project" value="InterPro"/>
</dbReference>
<evidence type="ECO:0000256" key="9">
    <source>
        <dbReference type="ARBA" id="ARBA00022776"/>
    </source>
</evidence>
<dbReference type="GO" id="GO:0005874">
    <property type="term" value="C:microtubule"/>
    <property type="evidence" value="ECO:0007669"/>
    <property type="project" value="UniProtKB-KW"/>
</dbReference>
<evidence type="ECO:0000256" key="10">
    <source>
        <dbReference type="ARBA" id="ARBA00022829"/>
    </source>
</evidence>
<feature type="region of interest" description="Disordered" evidence="19">
    <location>
        <begin position="117"/>
        <end position="209"/>
    </location>
</feature>
<dbReference type="GO" id="GO:0051301">
    <property type="term" value="P:cell division"/>
    <property type="evidence" value="ECO:0007669"/>
    <property type="project" value="UniProtKB-KW"/>
</dbReference>
<dbReference type="STRING" id="763407.A0A163DIK2"/>
<organism evidence="20 21">
    <name type="scientific">Phycomyces blakesleeanus (strain ATCC 8743b / DSM 1359 / FGSC 10004 / NBRC 33097 / NRRL 1555)</name>
    <dbReference type="NCBI Taxonomy" id="763407"/>
    <lineage>
        <taxon>Eukaryota</taxon>
        <taxon>Fungi</taxon>
        <taxon>Fungi incertae sedis</taxon>
        <taxon>Mucoromycota</taxon>
        <taxon>Mucoromycotina</taxon>
        <taxon>Mucoromycetes</taxon>
        <taxon>Mucorales</taxon>
        <taxon>Phycomycetaceae</taxon>
        <taxon>Phycomyces</taxon>
    </lineage>
</organism>
<comment type="similarity">
    <text evidence="4">Belongs to the DASH complex DUO1 family.</text>
</comment>
<evidence type="ECO:0000256" key="11">
    <source>
        <dbReference type="ARBA" id="ARBA00022838"/>
    </source>
</evidence>
<keyword evidence="16" id="KW-0137">Centromere</keyword>
<gene>
    <name evidence="20" type="ORF">PHYBLDRAFT_72069</name>
</gene>
<dbReference type="RefSeq" id="XP_018289520.1">
    <property type="nucleotide sequence ID" value="XM_018442590.1"/>
</dbReference>
<evidence type="ECO:0000256" key="15">
    <source>
        <dbReference type="ARBA" id="ARBA00023306"/>
    </source>
</evidence>
<keyword evidence="15" id="KW-0131">Cell cycle</keyword>
<keyword evidence="21" id="KW-1185">Reference proteome</keyword>
<dbReference type="InterPro" id="IPR013960">
    <property type="entry name" value="DASH_Duo1"/>
</dbReference>
<dbReference type="GeneID" id="29003496"/>
<feature type="region of interest" description="Disordered" evidence="19">
    <location>
        <begin position="1"/>
        <end position="29"/>
    </location>
</feature>
<dbReference type="GO" id="GO:0000278">
    <property type="term" value="P:mitotic cell cycle"/>
    <property type="evidence" value="ECO:0007669"/>
    <property type="project" value="InterPro"/>
</dbReference>
<evidence type="ECO:0000256" key="3">
    <source>
        <dbReference type="ARBA" id="ARBA00004629"/>
    </source>
</evidence>
<evidence type="ECO:0000313" key="21">
    <source>
        <dbReference type="Proteomes" id="UP000077315"/>
    </source>
</evidence>
<keyword evidence="6" id="KW-0963">Cytoplasm</keyword>
<feature type="compositionally biased region" description="Polar residues" evidence="19">
    <location>
        <begin position="174"/>
        <end position="196"/>
    </location>
</feature>
<keyword evidence="13" id="KW-0206">Cytoskeleton</keyword>
<keyword evidence="12" id="KW-0175">Coiled coil</keyword>
<keyword evidence="7" id="KW-0132">Cell division</keyword>
<dbReference type="OrthoDB" id="5599235at2759"/>
<dbReference type="PANTHER" id="PTHR28216:SF1">
    <property type="entry name" value="DASH COMPLEX SUBUNIT DUO1"/>
    <property type="match status" value="1"/>
</dbReference>
<evidence type="ECO:0000256" key="7">
    <source>
        <dbReference type="ARBA" id="ARBA00022618"/>
    </source>
</evidence>
<comment type="subcellular location">
    <subcellularLocation>
        <location evidence="3">Chromosome</location>
        <location evidence="3">Centromere</location>
        <location evidence="3">Kinetochore</location>
    </subcellularLocation>
    <subcellularLocation>
        <location evidence="2">Cytoplasm</location>
        <location evidence="2">Cytoskeleton</location>
        <location evidence="2">Spindle</location>
    </subcellularLocation>
    <subcellularLocation>
        <location evidence="1">Nucleus</location>
    </subcellularLocation>
</comment>
<dbReference type="Proteomes" id="UP000077315">
    <property type="component" value="Unassembled WGS sequence"/>
</dbReference>
<feature type="compositionally biased region" description="Basic and acidic residues" evidence="19">
    <location>
        <begin position="117"/>
        <end position="135"/>
    </location>
</feature>
<evidence type="ECO:0000256" key="16">
    <source>
        <dbReference type="ARBA" id="ARBA00023328"/>
    </source>
</evidence>
<evidence type="ECO:0000313" key="20">
    <source>
        <dbReference type="EMBL" id="OAD71480.1"/>
    </source>
</evidence>
<evidence type="ECO:0000256" key="14">
    <source>
        <dbReference type="ARBA" id="ARBA00023242"/>
    </source>
</evidence>
<accession>A0A163DIK2</accession>
<protein>
    <recommendedName>
        <fullName evidence="17">DASH complex subunit DUO1</fullName>
    </recommendedName>
    <alternativeName>
        <fullName evidence="18">Outer kinetochore protein DUO1</fullName>
    </alternativeName>
</protein>
<evidence type="ECO:0000256" key="17">
    <source>
        <dbReference type="ARBA" id="ARBA00044152"/>
    </source>
</evidence>
<evidence type="ECO:0000256" key="5">
    <source>
        <dbReference type="ARBA" id="ARBA00022454"/>
    </source>
</evidence>
<evidence type="ECO:0000256" key="6">
    <source>
        <dbReference type="ARBA" id="ARBA00022490"/>
    </source>
</evidence>
<proteinExistence type="inferred from homology"/>
<sequence>MNQDESNAKSREDSSNHALRKNNLLPSDRRATLLYRTMDHTQPPVEDPSNPPHINTQRRHEYEAIKGINRVMGQVIENFGKSSTHIKELAETVNESEQLLDRWIAVLSQTEHTKRLLEDPDWHGKEAEDQAKSRETSSPTKKRPIEKTGMNNILKMDKLSYIEPSRSQNRKKPTPSTSATRNSRLSQGSKQVSFKRTSFGEGSLVKKPR</sequence>
<evidence type="ECO:0000256" key="18">
    <source>
        <dbReference type="ARBA" id="ARBA00044358"/>
    </source>
</evidence>
<keyword evidence="14" id="KW-0539">Nucleus</keyword>
<evidence type="ECO:0000256" key="13">
    <source>
        <dbReference type="ARBA" id="ARBA00023212"/>
    </source>
</evidence>
<reference evidence="21" key="1">
    <citation type="submission" date="2015-06" db="EMBL/GenBank/DDBJ databases">
        <title>Expansion of signal transduction pathways in fungi by whole-genome duplication.</title>
        <authorList>
            <consortium name="DOE Joint Genome Institute"/>
            <person name="Corrochano L.M."/>
            <person name="Kuo A."/>
            <person name="Marcet-Houben M."/>
            <person name="Polaino S."/>
            <person name="Salamov A."/>
            <person name="Villalobos J.M."/>
            <person name="Alvarez M.I."/>
            <person name="Avalos J."/>
            <person name="Benito E.P."/>
            <person name="Benoit I."/>
            <person name="Burger G."/>
            <person name="Camino L.P."/>
            <person name="Canovas D."/>
            <person name="Cerda-Olmedo E."/>
            <person name="Cheng J.-F."/>
            <person name="Dominguez A."/>
            <person name="Elias M."/>
            <person name="Eslava A.P."/>
            <person name="Glaser F."/>
            <person name="Grimwood J."/>
            <person name="Gutierrez G."/>
            <person name="Heitman J."/>
            <person name="Henrissat B."/>
            <person name="Iturriaga E.A."/>
            <person name="Lang B.F."/>
            <person name="Lavin J.L."/>
            <person name="Lee S."/>
            <person name="Li W."/>
            <person name="Lindquist E."/>
            <person name="Lopez-Garcia S."/>
            <person name="Luque E.M."/>
            <person name="Marcos A.T."/>
            <person name="Martin J."/>
            <person name="McCluskey K."/>
            <person name="Medina H.R."/>
            <person name="Miralles-Duran A."/>
            <person name="Miyazaki A."/>
            <person name="Munoz-Torres E."/>
            <person name="Oguiza J.A."/>
            <person name="Ohm R."/>
            <person name="Olmedo M."/>
            <person name="Orejas M."/>
            <person name="Ortiz-Castellanos L."/>
            <person name="Pisabarro A.G."/>
            <person name="Rodriguez-Romero J."/>
            <person name="Ruiz-Herrera J."/>
            <person name="Ruiz-Vazquez R."/>
            <person name="Sanz C."/>
            <person name="Schackwitz W."/>
            <person name="Schmutz J."/>
            <person name="Shahriari M."/>
            <person name="Shelest E."/>
            <person name="Silva-Franco F."/>
            <person name="Soanes D."/>
            <person name="Syed K."/>
            <person name="Tagua V.G."/>
            <person name="Talbot N.J."/>
            <person name="Thon M."/>
            <person name="De vries R.P."/>
            <person name="Wiebenga A."/>
            <person name="Yadav J.S."/>
            <person name="Braun E.L."/>
            <person name="Baker S."/>
            <person name="Garre V."/>
            <person name="Horwitz B."/>
            <person name="Torres-Martinez S."/>
            <person name="Idnurm A."/>
            <person name="Herrera-Estrella A."/>
            <person name="Gabaldon T."/>
            <person name="Grigoriev I.V."/>
        </authorList>
    </citation>
    <scope>NUCLEOTIDE SEQUENCE [LARGE SCALE GENOMIC DNA]</scope>
    <source>
        <strain evidence="21">NRRL 1555(-)</strain>
    </source>
</reference>
<evidence type="ECO:0000256" key="8">
    <source>
        <dbReference type="ARBA" id="ARBA00022701"/>
    </source>
</evidence>
<evidence type="ECO:0000256" key="12">
    <source>
        <dbReference type="ARBA" id="ARBA00023054"/>
    </source>
</evidence>